<proteinExistence type="predicted"/>
<dbReference type="Gene3D" id="1.10.287.70">
    <property type="match status" value="1"/>
</dbReference>
<keyword evidence="5" id="KW-0406">Ion transport</keyword>
<evidence type="ECO:0000256" key="8">
    <source>
        <dbReference type="SAM" id="Phobius"/>
    </source>
</evidence>
<dbReference type="PANTHER" id="PTHR11537">
    <property type="entry name" value="VOLTAGE-GATED POTASSIUM CHANNEL"/>
    <property type="match status" value="1"/>
</dbReference>
<dbReference type="Gene3D" id="1.20.5.110">
    <property type="match status" value="1"/>
</dbReference>
<protein>
    <submittedName>
        <fullName evidence="10">Voltage-gated potassium channel</fullName>
    </submittedName>
</protein>
<dbReference type="GO" id="GO:0008076">
    <property type="term" value="C:voltage-gated potassium channel complex"/>
    <property type="evidence" value="ECO:0007669"/>
    <property type="project" value="InterPro"/>
</dbReference>
<feature type="transmembrane region" description="Helical" evidence="8">
    <location>
        <begin position="117"/>
        <end position="137"/>
    </location>
</feature>
<gene>
    <name evidence="10" type="ORF">SAMN05216260_105258</name>
</gene>
<evidence type="ECO:0000256" key="3">
    <source>
        <dbReference type="ARBA" id="ARBA00022692"/>
    </source>
</evidence>
<name>A0A1G7HPQ3_9ACTN</name>
<dbReference type="InterPro" id="IPR027359">
    <property type="entry name" value="Volt_channel_dom_sf"/>
</dbReference>
<accession>A0A1G7HPQ3</accession>
<evidence type="ECO:0000313" key="10">
    <source>
        <dbReference type="EMBL" id="SDF02284.1"/>
    </source>
</evidence>
<keyword evidence="4 8" id="KW-1133">Transmembrane helix</keyword>
<dbReference type="OrthoDB" id="9799090at2"/>
<evidence type="ECO:0000256" key="7">
    <source>
        <dbReference type="ARBA" id="ARBA00023303"/>
    </source>
</evidence>
<dbReference type="SUPFAM" id="SSF81324">
    <property type="entry name" value="Voltage-gated potassium channels"/>
    <property type="match status" value="1"/>
</dbReference>
<dbReference type="InterPro" id="IPR028325">
    <property type="entry name" value="VG_K_chnl"/>
</dbReference>
<dbReference type="EMBL" id="FNAX01000005">
    <property type="protein sequence ID" value="SDF02284.1"/>
    <property type="molecule type" value="Genomic_DNA"/>
</dbReference>
<evidence type="ECO:0000313" key="11">
    <source>
        <dbReference type="Proteomes" id="UP000198614"/>
    </source>
</evidence>
<evidence type="ECO:0000256" key="2">
    <source>
        <dbReference type="ARBA" id="ARBA00022448"/>
    </source>
</evidence>
<feature type="domain" description="Potassium channel" evidence="9">
    <location>
        <begin position="131"/>
        <end position="204"/>
    </location>
</feature>
<dbReference type="PANTHER" id="PTHR11537:SF254">
    <property type="entry name" value="POTASSIUM VOLTAGE-GATED CHANNEL PROTEIN SHAB"/>
    <property type="match status" value="1"/>
</dbReference>
<keyword evidence="6 8" id="KW-0472">Membrane</keyword>
<keyword evidence="2" id="KW-0813">Transport</keyword>
<organism evidence="10 11">
    <name type="scientific">Streptomyces griseoaurantiacus</name>
    <dbReference type="NCBI Taxonomy" id="68213"/>
    <lineage>
        <taxon>Bacteria</taxon>
        <taxon>Bacillati</taxon>
        <taxon>Actinomycetota</taxon>
        <taxon>Actinomycetes</taxon>
        <taxon>Kitasatosporales</taxon>
        <taxon>Streptomycetaceae</taxon>
        <taxon>Streptomyces</taxon>
        <taxon>Streptomyces aurantiacus group</taxon>
    </lineage>
</organism>
<keyword evidence="7 10" id="KW-0407">Ion channel</keyword>
<dbReference type="Pfam" id="PF07885">
    <property type="entry name" value="Ion_trans_2"/>
    <property type="match status" value="1"/>
</dbReference>
<dbReference type="Gene3D" id="1.20.120.350">
    <property type="entry name" value="Voltage-gated potassium channels. Chain C"/>
    <property type="match status" value="1"/>
</dbReference>
<comment type="subcellular location">
    <subcellularLocation>
        <location evidence="1">Membrane</location>
        <topology evidence="1">Multi-pass membrane protein</topology>
    </subcellularLocation>
</comment>
<keyword evidence="3 8" id="KW-0812">Transmembrane</keyword>
<dbReference type="GO" id="GO:0001508">
    <property type="term" value="P:action potential"/>
    <property type="evidence" value="ECO:0007669"/>
    <property type="project" value="TreeGrafter"/>
</dbReference>
<evidence type="ECO:0000259" key="9">
    <source>
        <dbReference type="Pfam" id="PF07885"/>
    </source>
</evidence>
<feature type="transmembrane region" description="Helical" evidence="8">
    <location>
        <begin position="179"/>
        <end position="204"/>
    </location>
</feature>
<evidence type="ECO:0000256" key="4">
    <source>
        <dbReference type="ARBA" id="ARBA00022989"/>
    </source>
</evidence>
<dbReference type="GO" id="GO:0005249">
    <property type="term" value="F:voltage-gated potassium channel activity"/>
    <property type="evidence" value="ECO:0007669"/>
    <property type="project" value="InterPro"/>
</dbReference>
<dbReference type="InterPro" id="IPR013099">
    <property type="entry name" value="K_chnl_dom"/>
</dbReference>
<sequence>MRDDSRTKAWERRSELPLGVASLLFLGAYAVHVLGPGLPTWVHVVCLTAICAAWALFVADFLVRWGAAGRRLAFVRRHWLDAVVVVLPLLRPLRVVRFYEAVQRRNGRPRLSLHVRVMLYAGLSAVLLGFAASLTVYQHERTAPHATIHTFGDSVWWACSTLSTVGYGDVAPVTVVGRLVAVGLMACGLALLGAVTGSFSSWLVEVFTREEPPES</sequence>
<dbReference type="AlphaFoldDB" id="A0A1G7HPQ3"/>
<evidence type="ECO:0000256" key="5">
    <source>
        <dbReference type="ARBA" id="ARBA00023065"/>
    </source>
</evidence>
<evidence type="ECO:0000256" key="6">
    <source>
        <dbReference type="ARBA" id="ARBA00023136"/>
    </source>
</evidence>
<evidence type="ECO:0000256" key="1">
    <source>
        <dbReference type="ARBA" id="ARBA00004141"/>
    </source>
</evidence>
<reference evidence="10 11" key="1">
    <citation type="submission" date="2016-10" db="EMBL/GenBank/DDBJ databases">
        <authorList>
            <person name="de Groot N.N."/>
        </authorList>
    </citation>
    <scope>NUCLEOTIDE SEQUENCE [LARGE SCALE GENOMIC DNA]</scope>
    <source>
        <strain evidence="10 11">CGMCC 4.1859</strain>
    </source>
</reference>
<feature type="transmembrane region" description="Helical" evidence="8">
    <location>
        <begin position="40"/>
        <end position="63"/>
    </location>
</feature>
<dbReference type="Proteomes" id="UP000198614">
    <property type="component" value="Unassembled WGS sequence"/>
</dbReference>